<keyword evidence="5" id="KW-0547">Nucleotide-binding</keyword>
<evidence type="ECO:0000256" key="7">
    <source>
        <dbReference type="ARBA" id="ARBA00022989"/>
    </source>
</evidence>
<dbReference type="FunFam" id="3.40.50.300:FF:000054">
    <property type="entry name" value="ABC multidrug transporter atrF"/>
    <property type="match status" value="1"/>
</dbReference>
<dbReference type="GO" id="GO:0005524">
    <property type="term" value="F:ATP binding"/>
    <property type="evidence" value="ECO:0007669"/>
    <property type="project" value="UniProtKB-KW"/>
</dbReference>
<protein>
    <submittedName>
        <fullName evidence="12">ATP-binding cassette transporter CGR1</fullName>
    </submittedName>
</protein>
<dbReference type="Gene3D" id="3.40.50.300">
    <property type="entry name" value="P-loop containing nucleotide triphosphate hydrolases"/>
    <property type="match status" value="2"/>
</dbReference>
<feature type="transmembrane region" description="Helical" evidence="10">
    <location>
        <begin position="1485"/>
        <end position="1504"/>
    </location>
</feature>
<feature type="transmembrane region" description="Helical" evidence="10">
    <location>
        <begin position="1391"/>
        <end position="1410"/>
    </location>
</feature>
<sequence>MPNPMAGDTNSDVIAASPSHDAGELHGILNPQAHGAESPVDSDDRQRNHEHEDSGEDGDSLSSDEAETMGRSERPGLRRRRDSSAMIENEDRTELMRIATALSRRQSAATAGPSRMHTLAAVDENNPALDPQSAQFDISKWLQNFVRTLREEGVTAKQTGVVYKNLSVFGSGSALQVQGTVASWLLAPLRLGEVFSFGKREPKQILRSFDGLIKRGELLVVLGRPGSGCSTLLKTICGELHGLTVGKDSTVHYDGISQAQMKKEFKGEAIYNQEVDKHFPHLTVGETLEFAASVRTPSQRIHDMSRREYCQYIAQVVMAVFGLSHTYNTKVGNDFVRGVSGGERKRVSIAEMVLSGSPFSAWDNSTRGLDSATAFKFVQSLRMASDMGGQANAVAIYQASQAIYDLFDKAVVLYEGRQIYFGPAGAAKSYFERQGWYCPPRQTTGDFLTSVTNPGERKPRQGMENRIPRTPEDFERCWRESPEYAALESEIDSYERLTLVEHRGEAIAQLRQQKNYRQSKHVPSKSPYTISVWMQVRLNTKRAYQRIWNDISATLTSCLVQVVMALIIGSIFFGTPDATVGFFARGSVLFIAVLLNALTAISEISSLYAQRPIVEKHASYAFYHPATESAAGIVADIPIKFVTSAIFNIVLYFMAGLRREPSQFFIYFLITYISTFIMSAVFRTVAATTKTVSQAMAVAGVVVLALVIYTGFTITVPQMHPWFSWIRWINPIYYAFEILVANEFHGRQFTCSSIIPPFTPLVGNSWICSVAGAVAGQRTVSGDAFIAANYEYYYSHVWRNFGILIGFLIGFMAVYFVVTELNSSTASTAEALVFQRGHIPAYLQNGGKKPAMDEEVVADNKKTNGDSGAGDVEAIEAQKDIFTWRNVDYDITIKDGHRRLLDNVSGWVKPGTLTALMGVSGAGKTTLLDVLAQRTTMGVITGDMLVNGKPLEPSFQRKTGYVQQQDLHLETATVRESLRFSAILRQPKTVSKAEKYEFVEEVIKMLNMEDFANAVVGVPGEGLNVEQRKLLTIGVELAAKPKLLLFLDEPTSGLDSQSSWAICIFLRKLANAGQAILCTVHQPSAILFQEFDRLLFLAKGGKTVYFGQIGSNSQTLLDYFEANGARRCGDEENPAEYMLEVVNNGVNDAGQDWHSVWKDSSEHQAVQVEIDRIHAEKQQEPVAGDAASSDAEFAMPFTAQLQAVTYRVFQQYWRMPSYVFAKFVLGIAAGLFIGFTFFNADSSQAGMQSVIFAVFMITAIFSTLVQQIQPLFVTQRSLYEVRERPSKAYSWKAFIIANVIVEIPYQVITGVLIYACFYYPVIGIQSSQRQGLVLLFIIQLFIYASAFAQMTIAALPDAQTAAAIVTLLSLMSTIFCGVLQSPDALPGFWIFMYRVSPFTYWVGGIVATQLHGRRVVCSASETSIFDPPPGQTCQQYLAPFLRQAPGQLQNPSDTANCRYCVFSNADQFLAGSNIFWSERWRNYGIMWAYVVFNIFMATLLYYLFRVRSWRVKWPSIGRKGKKKGGEKETPDEAMNGSSKHN</sequence>
<comment type="similarity">
    <text evidence="2">Belongs to the ABC transporter superfamily. ABCG family. PDR (TC 3.A.1.205) subfamily.</text>
</comment>
<evidence type="ECO:0000256" key="5">
    <source>
        <dbReference type="ARBA" id="ARBA00022741"/>
    </source>
</evidence>
<keyword evidence="6 12" id="KW-0067">ATP-binding</keyword>
<evidence type="ECO:0000256" key="9">
    <source>
        <dbReference type="SAM" id="MobiDB-lite"/>
    </source>
</evidence>
<dbReference type="GeneID" id="85313571"/>
<dbReference type="SUPFAM" id="SSF52540">
    <property type="entry name" value="P-loop containing nucleoside triphosphate hydrolases"/>
    <property type="match status" value="2"/>
</dbReference>
<dbReference type="GO" id="GO:0016020">
    <property type="term" value="C:membrane"/>
    <property type="evidence" value="ECO:0007669"/>
    <property type="project" value="UniProtKB-SubCell"/>
</dbReference>
<feature type="transmembrane region" description="Helical" evidence="10">
    <location>
        <begin position="629"/>
        <end position="653"/>
    </location>
</feature>
<evidence type="ECO:0000256" key="2">
    <source>
        <dbReference type="ARBA" id="ARBA00006012"/>
    </source>
</evidence>
<dbReference type="Pfam" id="PF00005">
    <property type="entry name" value="ABC_tran"/>
    <property type="match status" value="2"/>
</dbReference>
<feature type="transmembrane region" description="Helical" evidence="10">
    <location>
        <begin position="692"/>
        <end position="712"/>
    </location>
</feature>
<dbReference type="CDD" id="cd03233">
    <property type="entry name" value="ABCG_PDR_domain1"/>
    <property type="match status" value="1"/>
</dbReference>
<feature type="domain" description="ABC transporter" evidence="11">
    <location>
        <begin position="189"/>
        <end position="440"/>
    </location>
</feature>
<keyword evidence="7 10" id="KW-1133">Transmembrane helix</keyword>
<evidence type="ECO:0000313" key="13">
    <source>
        <dbReference type="Proteomes" id="UP001244011"/>
    </source>
</evidence>
<dbReference type="GO" id="GO:0140359">
    <property type="term" value="F:ABC-type transporter activity"/>
    <property type="evidence" value="ECO:0007669"/>
    <property type="project" value="InterPro"/>
</dbReference>
<proteinExistence type="inferred from homology"/>
<keyword evidence="3" id="KW-0813">Transport</keyword>
<feature type="region of interest" description="Disordered" evidence="9">
    <location>
        <begin position="1"/>
        <end position="92"/>
    </location>
</feature>
<dbReference type="Proteomes" id="UP001244011">
    <property type="component" value="Unassembled WGS sequence"/>
</dbReference>
<keyword evidence="13" id="KW-1185">Reference proteome</keyword>
<dbReference type="InterPro" id="IPR043926">
    <property type="entry name" value="ABCG_dom"/>
</dbReference>
<feature type="transmembrane region" description="Helical" evidence="10">
    <location>
        <begin position="801"/>
        <end position="818"/>
    </location>
</feature>
<dbReference type="InterPro" id="IPR017871">
    <property type="entry name" value="ABC_transporter-like_CS"/>
</dbReference>
<dbReference type="InterPro" id="IPR034003">
    <property type="entry name" value="ABCG_PDR_2"/>
</dbReference>
<feature type="transmembrane region" description="Helical" evidence="10">
    <location>
        <begin position="1293"/>
        <end position="1319"/>
    </location>
</feature>
<dbReference type="Pfam" id="PF01061">
    <property type="entry name" value="ABC2_membrane"/>
    <property type="match status" value="2"/>
</dbReference>
<evidence type="ECO:0000313" key="12">
    <source>
        <dbReference type="EMBL" id="KAK1761752.1"/>
    </source>
</evidence>
<keyword evidence="4 10" id="KW-0812">Transmembrane</keyword>
<dbReference type="RefSeq" id="XP_060277965.1">
    <property type="nucleotide sequence ID" value="XM_060430384.1"/>
</dbReference>
<dbReference type="InterPro" id="IPR029481">
    <property type="entry name" value="ABC_trans_N"/>
</dbReference>
<dbReference type="InterPro" id="IPR010929">
    <property type="entry name" value="PDR_CDR_ABC"/>
</dbReference>
<name>A0AAJ0BRM3_9PEZI</name>
<evidence type="ECO:0000256" key="3">
    <source>
        <dbReference type="ARBA" id="ARBA00022448"/>
    </source>
</evidence>
<evidence type="ECO:0000256" key="10">
    <source>
        <dbReference type="SAM" id="Phobius"/>
    </source>
</evidence>
<dbReference type="CDD" id="cd03232">
    <property type="entry name" value="ABCG_PDR_domain2"/>
    <property type="match status" value="1"/>
</dbReference>
<comment type="subcellular location">
    <subcellularLocation>
        <location evidence="1">Membrane</location>
        <topology evidence="1">Multi-pass membrane protein</topology>
    </subcellularLocation>
</comment>
<feature type="transmembrane region" description="Helical" evidence="10">
    <location>
        <begin position="551"/>
        <end position="575"/>
    </location>
</feature>
<dbReference type="InterPro" id="IPR013525">
    <property type="entry name" value="ABC2_TM"/>
</dbReference>
<feature type="transmembrane region" description="Helical" evidence="10">
    <location>
        <begin position="587"/>
        <end position="609"/>
    </location>
</feature>
<dbReference type="GO" id="GO:0016887">
    <property type="term" value="F:ATP hydrolysis activity"/>
    <property type="evidence" value="ECO:0007669"/>
    <property type="project" value="InterPro"/>
</dbReference>
<organism evidence="12 13">
    <name type="scientific">Phialemonium atrogriseum</name>
    <dbReference type="NCBI Taxonomy" id="1093897"/>
    <lineage>
        <taxon>Eukaryota</taxon>
        <taxon>Fungi</taxon>
        <taxon>Dikarya</taxon>
        <taxon>Ascomycota</taxon>
        <taxon>Pezizomycotina</taxon>
        <taxon>Sordariomycetes</taxon>
        <taxon>Sordariomycetidae</taxon>
        <taxon>Cephalothecales</taxon>
        <taxon>Cephalothecaceae</taxon>
        <taxon>Phialemonium</taxon>
    </lineage>
</organism>
<feature type="transmembrane region" description="Helical" evidence="10">
    <location>
        <begin position="1361"/>
        <end position="1379"/>
    </location>
</feature>
<evidence type="ECO:0000256" key="1">
    <source>
        <dbReference type="ARBA" id="ARBA00004141"/>
    </source>
</evidence>
<feature type="transmembrane region" description="Helical" evidence="10">
    <location>
        <begin position="1250"/>
        <end position="1273"/>
    </location>
</feature>
<evidence type="ECO:0000256" key="4">
    <source>
        <dbReference type="ARBA" id="ARBA00022692"/>
    </source>
</evidence>
<dbReference type="PROSITE" id="PS50893">
    <property type="entry name" value="ABC_TRANSPORTER_2"/>
    <property type="match status" value="2"/>
</dbReference>
<dbReference type="PROSITE" id="PS00211">
    <property type="entry name" value="ABC_TRANSPORTER_1"/>
    <property type="match status" value="1"/>
</dbReference>
<feature type="compositionally biased region" description="Acidic residues" evidence="9">
    <location>
        <begin position="53"/>
        <end position="67"/>
    </location>
</feature>
<feature type="transmembrane region" description="Helical" evidence="10">
    <location>
        <begin position="665"/>
        <end position="686"/>
    </location>
</feature>
<evidence type="ECO:0000256" key="8">
    <source>
        <dbReference type="ARBA" id="ARBA00023136"/>
    </source>
</evidence>
<dbReference type="Pfam" id="PF06422">
    <property type="entry name" value="PDR_CDR"/>
    <property type="match status" value="1"/>
</dbReference>
<gene>
    <name evidence="12" type="ORF">QBC33DRAFT_564446</name>
</gene>
<comment type="caution">
    <text evidence="12">The sequence shown here is derived from an EMBL/GenBank/DDBJ whole genome shotgun (WGS) entry which is preliminary data.</text>
</comment>
<evidence type="ECO:0000259" key="11">
    <source>
        <dbReference type="PROSITE" id="PS50893"/>
    </source>
</evidence>
<reference evidence="12" key="1">
    <citation type="submission" date="2023-06" db="EMBL/GenBank/DDBJ databases">
        <title>Genome-scale phylogeny and comparative genomics of the fungal order Sordariales.</title>
        <authorList>
            <consortium name="Lawrence Berkeley National Laboratory"/>
            <person name="Hensen N."/>
            <person name="Bonometti L."/>
            <person name="Westerberg I."/>
            <person name="Brannstrom I.O."/>
            <person name="Guillou S."/>
            <person name="Cros-Aarteil S."/>
            <person name="Calhoun S."/>
            <person name="Haridas S."/>
            <person name="Kuo A."/>
            <person name="Mondo S."/>
            <person name="Pangilinan J."/>
            <person name="Riley R."/>
            <person name="Labutti K."/>
            <person name="Andreopoulos B."/>
            <person name="Lipzen A."/>
            <person name="Chen C."/>
            <person name="Yanf M."/>
            <person name="Daum C."/>
            <person name="Ng V."/>
            <person name="Clum A."/>
            <person name="Steindorff A."/>
            <person name="Ohm R."/>
            <person name="Martin F."/>
            <person name="Silar P."/>
            <person name="Natvig D."/>
            <person name="Lalanne C."/>
            <person name="Gautier V."/>
            <person name="Ament-Velasquez S.L."/>
            <person name="Kruys A."/>
            <person name="Hutchinson M.I."/>
            <person name="Powell A.J."/>
            <person name="Barry K."/>
            <person name="Miller A.N."/>
            <person name="Grigoriev I.V."/>
            <person name="Debuchy R."/>
            <person name="Gladieux P."/>
            <person name="Thoren M.H."/>
            <person name="Johannesson H."/>
        </authorList>
    </citation>
    <scope>NUCLEOTIDE SEQUENCE</scope>
    <source>
        <strain evidence="12">8032-3</strain>
    </source>
</reference>
<dbReference type="InterPro" id="IPR003593">
    <property type="entry name" value="AAA+_ATPase"/>
</dbReference>
<feature type="transmembrane region" description="Helical" evidence="10">
    <location>
        <begin position="1218"/>
        <end position="1238"/>
    </location>
</feature>
<keyword evidence="8 10" id="KW-0472">Membrane</keyword>
<feature type="domain" description="ABC transporter" evidence="11">
    <location>
        <begin position="884"/>
        <end position="1125"/>
    </location>
</feature>
<dbReference type="InterPro" id="IPR003439">
    <property type="entry name" value="ABC_transporter-like_ATP-bd"/>
</dbReference>
<dbReference type="InterPro" id="IPR027417">
    <property type="entry name" value="P-loop_NTPase"/>
</dbReference>
<accession>A0AAJ0BRM3</accession>
<dbReference type="Pfam" id="PF14510">
    <property type="entry name" value="ABC_trans_N"/>
    <property type="match status" value="1"/>
</dbReference>
<feature type="transmembrane region" description="Helical" evidence="10">
    <location>
        <begin position="1331"/>
        <end position="1355"/>
    </location>
</feature>
<dbReference type="PANTHER" id="PTHR19241">
    <property type="entry name" value="ATP-BINDING CASSETTE TRANSPORTER"/>
    <property type="match status" value="1"/>
</dbReference>
<evidence type="ECO:0000256" key="6">
    <source>
        <dbReference type="ARBA" id="ARBA00022840"/>
    </source>
</evidence>
<feature type="region of interest" description="Disordered" evidence="9">
    <location>
        <begin position="1517"/>
        <end position="1541"/>
    </location>
</feature>
<dbReference type="Pfam" id="PF19055">
    <property type="entry name" value="ABC2_membrane_7"/>
    <property type="match status" value="1"/>
</dbReference>
<dbReference type="EMBL" id="MU839052">
    <property type="protein sequence ID" value="KAK1761752.1"/>
    <property type="molecule type" value="Genomic_DNA"/>
</dbReference>
<dbReference type="SMART" id="SM00382">
    <property type="entry name" value="AAA"/>
    <property type="match status" value="2"/>
</dbReference>
<dbReference type="InterPro" id="IPR034001">
    <property type="entry name" value="ABCG_PDR_1"/>
</dbReference>
<feature type="compositionally biased region" description="Basic and acidic residues" evidence="9">
    <location>
        <begin position="42"/>
        <end position="52"/>
    </location>
</feature>